<gene>
    <name evidence="1" type="ORF">EVAR_56190_1</name>
</gene>
<dbReference type="AlphaFoldDB" id="A0A4C1ZW17"/>
<dbReference type="Proteomes" id="UP000299102">
    <property type="component" value="Unassembled WGS sequence"/>
</dbReference>
<evidence type="ECO:0000313" key="1">
    <source>
        <dbReference type="EMBL" id="GBP91284.1"/>
    </source>
</evidence>
<evidence type="ECO:0000313" key="2">
    <source>
        <dbReference type="Proteomes" id="UP000299102"/>
    </source>
</evidence>
<keyword evidence="2" id="KW-1185">Reference proteome</keyword>
<reference evidence="1 2" key="1">
    <citation type="journal article" date="2019" name="Commun. Biol.">
        <title>The bagworm genome reveals a unique fibroin gene that provides high tensile strength.</title>
        <authorList>
            <person name="Kono N."/>
            <person name="Nakamura H."/>
            <person name="Ohtoshi R."/>
            <person name="Tomita M."/>
            <person name="Numata K."/>
            <person name="Arakawa K."/>
        </authorList>
    </citation>
    <scope>NUCLEOTIDE SEQUENCE [LARGE SCALE GENOMIC DNA]</scope>
</reference>
<accession>A0A4C1ZW17</accession>
<name>A0A4C1ZW17_EUMVA</name>
<organism evidence="1 2">
    <name type="scientific">Eumeta variegata</name>
    <name type="common">Bagworm moth</name>
    <name type="synonym">Eumeta japonica</name>
    <dbReference type="NCBI Taxonomy" id="151549"/>
    <lineage>
        <taxon>Eukaryota</taxon>
        <taxon>Metazoa</taxon>
        <taxon>Ecdysozoa</taxon>
        <taxon>Arthropoda</taxon>
        <taxon>Hexapoda</taxon>
        <taxon>Insecta</taxon>
        <taxon>Pterygota</taxon>
        <taxon>Neoptera</taxon>
        <taxon>Endopterygota</taxon>
        <taxon>Lepidoptera</taxon>
        <taxon>Glossata</taxon>
        <taxon>Ditrysia</taxon>
        <taxon>Tineoidea</taxon>
        <taxon>Psychidae</taxon>
        <taxon>Oiketicinae</taxon>
        <taxon>Eumeta</taxon>
    </lineage>
</organism>
<protein>
    <submittedName>
        <fullName evidence="1">Uncharacterized protein</fullName>
    </submittedName>
</protein>
<proteinExistence type="predicted"/>
<sequence>MQNGKCIISAARLTVVGEARPRQAHDEVALDVVGQHELAAHRALDPCNETTAPLTTCRTTFDSAPRRLAAGAPHHRVTPEGRDDDIHRLLTNVFRFTEFNIYGVRDHPFEAS</sequence>
<comment type="caution">
    <text evidence="1">The sequence shown here is derived from an EMBL/GenBank/DDBJ whole genome shotgun (WGS) entry which is preliminary data.</text>
</comment>
<dbReference type="EMBL" id="BGZK01002156">
    <property type="protein sequence ID" value="GBP91284.1"/>
    <property type="molecule type" value="Genomic_DNA"/>
</dbReference>